<feature type="domain" description="Protein export membrane protein SecD/SecF C-terminal" evidence="11">
    <location>
        <begin position="122"/>
        <end position="307"/>
    </location>
</feature>
<dbReference type="Pfam" id="PF07549">
    <property type="entry name" value="Sec_GG"/>
    <property type="match status" value="1"/>
</dbReference>
<dbReference type="InterPro" id="IPR022813">
    <property type="entry name" value="SecD/SecF_arch_bac"/>
</dbReference>
<evidence type="ECO:0000256" key="5">
    <source>
        <dbReference type="ARBA" id="ARBA00022927"/>
    </source>
</evidence>
<evidence type="ECO:0000256" key="1">
    <source>
        <dbReference type="ARBA" id="ARBA00004651"/>
    </source>
</evidence>
<dbReference type="GO" id="GO:0005886">
    <property type="term" value="C:plasma membrane"/>
    <property type="evidence" value="ECO:0007669"/>
    <property type="project" value="UniProtKB-SubCell"/>
</dbReference>
<feature type="transmembrane region" description="Helical" evidence="9">
    <location>
        <begin position="279"/>
        <end position="303"/>
    </location>
</feature>
<reference evidence="12" key="2">
    <citation type="submission" date="2021-04" db="EMBL/GenBank/DDBJ databases">
        <authorList>
            <person name="Gilroy R."/>
        </authorList>
    </citation>
    <scope>NUCLEOTIDE SEQUENCE</scope>
    <source>
        <strain evidence="12">ChiHjej13B12-24818</strain>
    </source>
</reference>
<sequence>MSSTFAQFGNSLHSGHRSLPIVRRRRTWYLLSVVVLVLLSAVGLLRGPNLGIEFTGGSEFQVAGVSEPDQSIAREIVRGQVPGNEPNVTVLGQSTVRVQTEQLDSTETAELAESLAEGYEMGADAVSTSYVGPVWSADITQTMLQAVLVFLLLVAVTMALYFRNLKTSAAAMIALVHDMVLTAAVYFVVGFEISPGTVIGFLTIMGYSLYDTIVVFDKVRENTAGLTGQTQASYAEKVELAANQTLVRSINTSVVALLPVGSILVIGAFILGAGTLQDISLALFVGIIAGTYSSIALAPGLLVDLRRREPEIAAHARRVEQLRHPAGAAGVGADERDEHTEETTDQEPDGPVGTETISPEPEPEPEAETTSPRPRNQPRRSSRRRRAASRRGDR</sequence>
<gene>
    <name evidence="9 12" type="primary">secF</name>
    <name evidence="12" type="ORF">H9786_13980</name>
</gene>
<proteinExistence type="inferred from homology"/>
<dbReference type="PRINTS" id="PR01755">
    <property type="entry name" value="SECFTRNLCASE"/>
</dbReference>
<dbReference type="InterPro" id="IPR048634">
    <property type="entry name" value="SecD_SecF_C"/>
</dbReference>
<evidence type="ECO:0000313" key="12">
    <source>
        <dbReference type="EMBL" id="HJB11602.1"/>
    </source>
</evidence>
<dbReference type="InterPro" id="IPR005665">
    <property type="entry name" value="SecF_bac"/>
</dbReference>
<dbReference type="EMBL" id="DWZH01000107">
    <property type="protein sequence ID" value="HJB11602.1"/>
    <property type="molecule type" value="Genomic_DNA"/>
</dbReference>
<evidence type="ECO:0000256" key="3">
    <source>
        <dbReference type="ARBA" id="ARBA00022475"/>
    </source>
</evidence>
<feature type="compositionally biased region" description="Basic residues" evidence="10">
    <location>
        <begin position="376"/>
        <end position="394"/>
    </location>
</feature>
<dbReference type="Gene3D" id="1.20.1640.10">
    <property type="entry name" value="Multidrug efflux transporter AcrB transmembrane domain"/>
    <property type="match status" value="1"/>
</dbReference>
<keyword evidence="6 9" id="KW-1133">Transmembrane helix</keyword>
<dbReference type="Pfam" id="PF02355">
    <property type="entry name" value="SecD_SecF_C"/>
    <property type="match status" value="1"/>
</dbReference>
<dbReference type="GO" id="GO:0006605">
    <property type="term" value="P:protein targeting"/>
    <property type="evidence" value="ECO:0007669"/>
    <property type="project" value="UniProtKB-UniRule"/>
</dbReference>
<dbReference type="InterPro" id="IPR022645">
    <property type="entry name" value="SecD/SecF_bac"/>
</dbReference>
<dbReference type="InterPro" id="IPR022646">
    <property type="entry name" value="SecD/SecF_CS"/>
</dbReference>
<protein>
    <recommendedName>
        <fullName evidence="9">Protein-export membrane protein SecF</fullName>
    </recommendedName>
</protein>
<dbReference type="GO" id="GO:0043952">
    <property type="term" value="P:protein transport by the Sec complex"/>
    <property type="evidence" value="ECO:0007669"/>
    <property type="project" value="UniProtKB-UniRule"/>
</dbReference>
<dbReference type="GO" id="GO:0065002">
    <property type="term" value="P:intracellular protein transmembrane transport"/>
    <property type="evidence" value="ECO:0007669"/>
    <property type="project" value="UniProtKB-UniRule"/>
</dbReference>
<keyword evidence="8 9" id="KW-0472">Membrane</keyword>
<evidence type="ECO:0000256" key="10">
    <source>
        <dbReference type="SAM" id="MobiDB-lite"/>
    </source>
</evidence>
<organism evidence="12 13">
    <name type="scientific">Candidatus Brachybacterium merdavium</name>
    <dbReference type="NCBI Taxonomy" id="2838513"/>
    <lineage>
        <taxon>Bacteria</taxon>
        <taxon>Bacillati</taxon>
        <taxon>Actinomycetota</taxon>
        <taxon>Actinomycetes</taxon>
        <taxon>Micrococcales</taxon>
        <taxon>Dermabacteraceae</taxon>
        <taxon>Brachybacterium</taxon>
    </lineage>
</organism>
<evidence type="ECO:0000256" key="6">
    <source>
        <dbReference type="ARBA" id="ARBA00022989"/>
    </source>
</evidence>
<evidence type="ECO:0000256" key="2">
    <source>
        <dbReference type="ARBA" id="ARBA00022448"/>
    </source>
</evidence>
<feature type="transmembrane region" description="Helical" evidence="9">
    <location>
        <begin position="27"/>
        <end position="45"/>
    </location>
</feature>
<dbReference type="Proteomes" id="UP000823823">
    <property type="component" value="Unassembled WGS sequence"/>
</dbReference>
<feature type="transmembrane region" description="Helical" evidence="9">
    <location>
        <begin position="143"/>
        <end position="162"/>
    </location>
</feature>
<feature type="region of interest" description="Disordered" evidence="10">
    <location>
        <begin position="317"/>
        <end position="394"/>
    </location>
</feature>
<evidence type="ECO:0000256" key="7">
    <source>
        <dbReference type="ARBA" id="ARBA00023010"/>
    </source>
</evidence>
<evidence type="ECO:0000256" key="9">
    <source>
        <dbReference type="HAMAP-Rule" id="MF_01464"/>
    </source>
</evidence>
<dbReference type="AlphaFoldDB" id="A0A9D2RR32"/>
<comment type="subunit">
    <text evidence="9">Forms a complex with SecD. Part of the essential Sec protein translocation apparatus which comprises SecA, SecYEG and auxiliary proteins SecDF. Other proteins may also be involved.</text>
</comment>
<feature type="transmembrane region" description="Helical" evidence="9">
    <location>
        <begin position="254"/>
        <end position="273"/>
    </location>
</feature>
<keyword evidence="3 9" id="KW-1003">Cell membrane</keyword>
<keyword evidence="5 9" id="KW-0653">Protein transport</keyword>
<evidence type="ECO:0000256" key="4">
    <source>
        <dbReference type="ARBA" id="ARBA00022692"/>
    </source>
</evidence>
<keyword evidence="7 9" id="KW-0811">Translocation</keyword>
<reference evidence="12" key="1">
    <citation type="journal article" date="2021" name="PeerJ">
        <title>Extensive microbial diversity within the chicken gut microbiome revealed by metagenomics and culture.</title>
        <authorList>
            <person name="Gilroy R."/>
            <person name="Ravi A."/>
            <person name="Getino M."/>
            <person name="Pursley I."/>
            <person name="Horton D.L."/>
            <person name="Alikhan N.F."/>
            <person name="Baker D."/>
            <person name="Gharbi K."/>
            <person name="Hall N."/>
            <person name="Watson M."/>
            <person name="Adriaenssens E.M."/>
            <person name="Foster-Nyarko E."/>
            <person name="Jarju S."/>
            <person name="Secka A."/>
            <person name="Antonio M."/>
            <person name="Oren A."/>
            <person name="Chaudhuri R.R."/>
            <person name="La Ragione R."/>
            <person name="Hildebrand F."/>
            <person name="Pallen M.J."/>
        </authorList>
    </citation>
    <scope>NUCLEOTIDE SEQUENCE</scope>
    <source>
        <strain evidence="12">ChiHjej13B12-24818</strain>
    </source>
</reference>
<feature type="compositionally biased region" description="Basic and acidic residues" evidence="10">
    <location>
        <begin position="333"/>
        <end position="342"/>
    </location>
</feature>
<dbReference type="SUPFAM" id="SSF82866">
    <property type="entry name" value="Multidrug efflux transporter AcrB transmembrane domain"/>
    <property type="match status" value="1"/>
</dbReference>
<dbReference type="HAMAP" id="MF_01464_B">
    <property type="entry name" value="SecF_B"/>
    <property type="match status" value="1"/>
</dbReference>
<dbReference type="NCBIfam" id="TIGR00966">
    <property type="entry name" value="transloc_SecF"/>
    <property type="match status" value="1"/>
</dbReference>
<comment type="similarity">
    <text evidence="9">Belongs to the SecD/SecF family. SecF subfamily.</text>
</comment>
<accession>A0A9D2RR32</accession>
<evidence type="ECO:0000256" key="8">
    <source>
        <dbReference type="ARBA" id="ARBA00023136"/>
    </source>
</evidence>
<feature type="transmembrane region" description="Helical" evidence="9">
    <location>
        <begin position="195"/>
        <end position="216"/>
    </location>
</feature>
<keyword evidence="4 9" id="KW-0812">Transmembrane</keyword>
<dbReference type="PANTHER" id="PTHR30081">
    <property type="entry name" value="PROTEIN-EXPORT MEMBRANE PROTEIN SEC"/>
    <property type="match status" value="1"/>
</dbReference>
<dbReference type="GO" id="GO:0015450">
    <property type="term" value="F:protein-transporting ATPase activity"/>
    <property type="evidence" value="ECO:0007669"/>
    <property type="project" value="InterPro"/>
</dbReference>
<dbReference type="PANTHER" id="PTHR30081:SF8">
    <property type="entry name" value="PROTEIN TRANSLOCASE SUBUNIT SECF"/>
    <property type="match status" value="1"/>
</dbReference>
<comment type="caution">
    <text evidence="12">The sequence shown here is derived from an EMBL/GenBank/DDBJ whole genome shotgun (WGS) entry which is preliminary data.</text>
</comment>
<comment type="function">
    <text evidence="9">Part of the Sec protein translocase complex. Interacts with the SecYEG preprotein conducting channel. SecDF uses the proton motive force (PMF) to complete protein translocation after the ATP-dependent function of SecA.</text>
</comment>
<feature type="transmembrane region" description="Helical" evidence="9">
    <location>
        <begin position="169"/>
        <end position="189"/>
    </location>
</feature>
<comment type="subcellular location">
    <subcellularLocation>
        <location evidence="1 9">Cell membrane</location>
        <topology evidence="1 9">Multi-pass membrane protein</topology>
    </subcellularLocation>
</comment>
<evidence type="ECO:0000313" key="13">
    <source>
        <dbReference type="Proteomes" id="UP000823823"/>
    </source>
</evidence>
<keyword evidence="2 9" id="KW-0813">Transport</keyword>
<name>A0A9D2RR32_9MICO</name>
<evidence type="ECO:0000259" key="11">
    <source>
        <dbReference type="Pfam" id="PF02355"/>
    </source>
</evidence>